<dbReference type="PIRSF" id="PIRSF006091">
    <property type="entry name" value="E_trnsport_RnfG"/>
    <property type="match status" value="1"/>
</dbReference>
<feature type="domain" description="FMN-binding" evidence="8">
    <location>
        <begin position="89"/>
        <end position="177"/>
    </location>
</feature>
<dbReference type="PANTHER" id="PTHR36118">
    <property type="entry name" value="ION-TRANSLOCATING OXIDOREDUCTASE COMPLEX SUBUNIT G"/>
    <property type="match status" value="1"/>
</dbReference>
<dbReference type="InterPro" id="IPR007329">
    <property type="entry name" value="FMN-bd"/>
</dbReference>
<feature type="chain" id="PRO_5039402112" description="Ion-translocating oxidoreductase complex subunit G" evidence="7">
    <location>
        <begin position="27"/>
        <end position="190"/>
    </location>
</feature>
<evidence type="ECO:0000313" key="10">
    <source>
        <dbReference type="Proteomes" id="UP000886881"/>
    </source>
</evidence>
<evidence type="ECO:0000256" key="2">
    <source>
        <dbReference type="ARBA" id="ARBA00022553"/>
    </source>
</evidence>
<evidence type="ECO:0000259" key="8">
    <source>
        <dbReference type="SMART" id="SM00900"/>
    </source>
</evidence>
<evidence type="ECO:0000313" key="9">
    <source>
        <dbReference type="EMBL" id="HIT47572.1"/>
    </source>
</evidence>
<keyword evidence="7" id="KW-0732">Signal</keyword>
<dbReference type="Pfam" id="PF04205">
    <property type="entry name" value="FMN_bind"/>
    <property type="match status" value="1"/>
</dbReference>
<dbReference type="InterPro" id="IPR010916">
    <property type="entry name" value="TonB_box_CS"/>
</dbReference>
<sequence>MAAKSTLRNMVLCLSGVCLVCSAVLAGAYAITAEPIEAAQVAKTNASIAKVLPPFSGNAVADTVTVDGTAYPYYRAEGAGYAVISASNGFSGPVTVMVGITEDGIIHNTTVLSQSETPGLGAKCQTDENFINQFKGWDPSVKSLTVKKDGGDVDAITASTITSRAYSLAVSNAVKVYETLTANEGGQENE</sequence>
<reference evidence="9" key="1">
    <citation type="submission" date="2020-10" db="EMBL/GenBank/DDBJ databases">
        <authorList>
            <person name="Gilroy R."/>
        </authorList>
    </citation>
    <scope>NUCLEOTIDE SEQUENCE</scope>
    <source>
        <strain evidence="9">ChiHecec2B26-709</strain>
    </source>
</reference>
<dbReference type="InterPro" id="IPR010209">
    <property type="entry name" value="Ion_transpt_RnfG/RsxG"/>
</dbReference>
<evidence type="ECO:0000256" key="1">
    <source>
        <dbReference type="ARBA" id="ARBA00022448"/>
    </source>
</evidence>
<evidence type="ECO:0000256" key="3">
    <source>
        <dbReference type="ARBA" id="ARBA00022630"/>
    </source>
</evidence>
<keyword evidence="5 6" id="KW-0249">Electron transport</keyword>
<comment type="similarity">
    <text evidence="6">Belongs to the RnfG family.</text>
</comment>
<keyword evidence="1 6" id="KW-0813">Transport</keyword>
<comment type="caution">
    <text evidence="9">The sequence shown here is derived from an EMBL/GenBank/DDBJ whole genome shotgun (WGS) entry which is preliminary data.</text>
</comment>
<dbReference type="GO" id="GO:0009055">
    <property type="term" value="F:electron transfer activity"/>
    <property type="evidence" value="ECO:0007669"/>
    <property type="project" value="InterPro"/>
</dbReference>
<dbReference type="Proteomes" id="UP000886881">
    <property type="component" value="Unassembled WGS sequence"/>
</dbReference>
<dbReference type="GO" id="GO:0022900">
    <property type="term" value="P:electron transport chain"/>
    <property type="evidence" value="ECO:0007669"/>
    <property type="project" value="UniProtKB-UniRule"/>
</dbReference>
<organism evidence="9 10">
    <name type="scientific">Candidatus Cryptobacteroides merdipullorum</name>
    <dbReference type="NCBI Taxonomy" id="2840771"/>
    <lineage>
        <taxon>Bacteria</taxon>
        <taxon>Pseudomonadati</taxon>
        <taxon>Bacteroidota</taxon>
        <taxon>Bacteroidia</taxon>
        <taxon>Bacteroidales</taxon>
        <taxon>Candidatus Cryptobacteroides</taxon>
    </lineage>
</organism>
<accession>A0A9D1KI31</accession>
<keyword evidence="2 6" id="KW-0597">Phosphoprotein</keyword>
<protein>
    <recommendedName>
        <fullName evidence="6">Ion-translocating oxidoreductase complex subunit G</fullName>
        <ecNumber evidence="6">7.-.-.-</ecNumber>
    </recommendedName>
    <alternativeName>
        <fullName evidence="6">Rnf electron transport complex subunit G</fullName>
    </alternativeName>
</protein>
<comment type="subcellular location">
    <subcellularLocation>
        <location evidence="6">Cell membrane</location>
        <topology evidence="6">Single-pass membrane protein</topology>
    </subcellularLocation>
</comment>
<comment type="subunit">
    <text evidence="6">The complex is composed of six subunits: RnfA, RnfB, RnfC, RnfD, RnfE and RnfG.</text>
</comment>
<evidence type="ECO:0000256" key="7">
    <source>
        <dbReference type="SAM" id="SignalP"/>
    </source>
</evidence>
<dbReference type="AlphaFoldDB" id="A0A9D1KI31"/>
<feature type="signal peptide" evidence="7">
    <location>
        <begin position="1"/>
        <end position="26"/>
    </location>
</feature>
<keyword evidence="3 6" id="KW-0285">Flavoprotein</keyword>
<feature type="modified residue" description="FMN phosphoryl threonine" evidence="6">
    <location>
        <position position="160"/>
    </location>
</feature>
<name>A0A9D1KI31_9BACT</name>
<proteinExistence type="inferred from homology"/>
<keyword evidence="6" id="KW-0812">Transmembrane</keyword>
<evidence type="ECO:0000256" key="5">
    <source>
        <dbReference type="ARBA" id="ARBA00022982"/>
    </source>
</evidence>
<evidence type="ECO:0000256" key="6">
    <source>
        <dbReference type="HAMAP-Rule" id="MF_00479"/>
    </source>
</evidence>
<dbReference type="GO" id="GO:0010181">
    <property type="term" value="F:FMN binding"/>
    <property type="evidence" value="ECO:0007669"/>
    <property type="project" value="InterPro"/>
</dbReference>
<dbReference type="EC" id="7.-.-.-" evidence="6"/>
<keyword evidence="6" id="KW-1278">Translocase</keyword>
<keyword evidence="6" id="KW-1003">Cell membrane</keyword>
<reference evidence="9" key="2">
    <citation type="journal article" date="2021" name="PeerJ">
        <title>Extensive microbial diversity within the chicken gut microbiome revealed by metagenomics and culture.</title>
        <authorList>
            <person name="Gilroy R."/>
            <person name="Ravi A."/>
            <person name="Getino M."/>
            <person name="Pursley I."/>
            <person name="Horton D.L."/>
            <person name="Alikhan N.F."/>
            <person name="Baker D."/>
            <person name="Gharbi K."/>
            <person name="Hall N."/>
            <person name="Watson M."/>
            <person name="Adriaenssens E.M."/>
            <person name="Foster-Nyarko E."/>
            <person name="Jarju S."/>
            <person name="Secka A."/>
            <person name="Antonio M."/>
            <person name="Oren A."/>
            <person name="Chaudhuri R.R."/>
            <person name="La Ragione R."/>
            <person name="Hildebrand F."/>
            <person name="Pallen M.J."/>
        </authorList>
    </citation>
    <scope>NUCLEOTIDE SEQUENCE</scope>
    <source>
        <strain evidence="9">ChiHecec2B26-709</strain>
    </source>
</reference>
<dbReference type="HAMAP" id="MF_00479">
    <property type="entry name" value="RsxG_RnfG"/>
    <property type="match status" value="1"/>
</dbReference>
<gene>
    <name evidence="6" type="primary">rnfG</name>
    <name evidence="9" type="ORF">IAC35_06915</name>
</gene>
<dbReference type="PANTHER" id="PTHR36118:SF1">
    <property type="entry name" value="ION-TRANSLOCATING OXIDOREDUCTASE COMPLEX SUBUNIT G"/>
    <property type="match status" value="1"/>
</dbReference>
<comment type="function">
    <text evidence="6">Part of a membrane-bound complex that couples electron transfer with translocation of ions across the membrane.</text>
</comment>
<dbReference type="SMART" id="SM00900">
    <property type="entry name" value="FMN_bind"/>
    <property type="match status" value="1"/>
</dbReference>
<evidence type="ECO:0000256" key="4">
    <source>
        <dbReference type="ARBA" id="ARBA00022643"/>
    </source>
</evidence>
<keyword evidence="6" id="KW-1133">Transmembrane helix</keyword>
<comment type="cofactor">
    <cofactor evidence="6">
        <name>FMN</name>
        <dbReference type="ChEBI" id="CHEBI:58210"/>
    </cofactor>
</comment>
<keyword evidence="6" id="KW-0472">Membrane</keyword>
<dbReference type="NCBIfam" id="TIGR01947">
    <property type="entry name" value="rnfG"/>
    <property type="match status" value="1"/>
</dbReference>
<keyword evidence="4 6" id="KW-0288">FMN</keyword>
<dbReference type="EMBL" id="DVLC01000124">
    <property type="protein sequence ID" value="HIT47572.1"/>
    <property type="molecule type" value="Genomic_DNA"/>
</dbReference>
<dbReference type="GO" id="GO:0005886">
    <property type="term" value="C:plasma membrane"/>
    <property type="evidence" value="ECO:0007669"/>
    <property type="project" value="UniProtKB-SubCell"/>
</dbReference>
<dbReference type="PROSITE" id="PS00430">
    <property type="entry name" value="TONB_DEPENDENT_REC_1"/>
    <property type="match status" value="1"/>
</dbReference>